<evidence type="ECO:0000313" key="10">
    <source>
        <dbReference type="EMBL" id="KAK2163413.1"/>
    </source>
</evidence>
<feature type="domain" description="C2H2-type" evidence="9">
    <location>
        <begin position="317"/>
        <end position="345"/>
    </location>
</feature>
<evidence type="ECO:0000256" key="4">
    <source>
        <dbReference type="ARBA" id="ARBA00022771"/>
    </source>
</evidence>
<dbReference type="EMBL" id="JAODUO010001462">
    <property type="protein sequence ID" value="KAK2163413.1"/>
    <property type="molecule type" value="Genomic_DNA"/>
</dbReference>
<dbReference type="GO" id="GO:0000981">
    <property type="term" value="F:DNA-binding transcription factor activity, RNA polymerase II-specific"/>
    <property type="evidence" value="ECO:0007669"/>
    <property type="project" value="TreeGrafter"/>
</dbReference>
<dbReference type="SMART" id="SM00355">
    <property type="entry name" value="ZnF_C2H2"/>
    <property type="match status" value="6"/>
</dbReference>
<evidence type="ECO:0000313" key="11">
    <source>
        <dbReference type="Proteomes" id="UP001209878"/>
    </source>
</evidence>
<keyword evidence="11" id="KW-1185">Reference proteome</keyword>
<dbReference type="PROSITE" id="PS50157">
    <property type="entry name" value="ZINC_FINGER_C2H2_2"/>
    <property type="match status" value="4"/>
</dbReference>
<dbReference type="GO" id="GO:0008270">
    <property type="term" value="F:zinc ion binding"/>
    <property type="evidence" value="ECO:0007669"/>
    <property type="project" value="UniProtKB-KW"/>
</dbReference>
<reference evidence="10" key="1">
    <citation type="journal article" date="2023" name="Mol. Biol. Evol.">
        <title>Third-Generation Sequencing Reveals the Adaptive Role of the Epigenome in Three Deep-Sea Polychaetes.</title>
        <authorList>
            <person name="Perez M."/>
            <person name="Aroh O."/>
            <person name="Sun Y."/>
            <person name="Lan Y."/>
            <person name="Juniper S.K."/>
            <person name="Young C.R."/>
            <person name="Angers B."/>
            <person name="Qian P.Y."/>
        </authorList>
    </citation>
    <scope>NUCLEOTIDE SEQUENCE</scope>
    <source>
        <tissue evidence="10">Vestimentum</tissue>
    </source>
</reference>
<name>A0AAD9K1X2_RIDPI</name>
<dbReference type="GO" id="GO:0005634">
    <property type="term" value="C:nucleus"/>
    <property type="evidence" value="ECO:0007669"/>
    <property type="project" value="UniProtKB-SubCell"/>
</dbReference>
<sequence>MLSAKVNNILAKLQFTIPAEVMRNATNLEMNVNEEMCEKGHDSDGNPLVGIIRLNKKSKENGLHLLLTVYHAETASVQSDPSELNEDTIQSDHKNWGCDRGVTSCVPALNIDTWGLTGNGDQLDDFSVTTTVVSQRKNKRKPFAPKRYMDHSSDNSEASEYTVPTDSQTDPQSSHHVQCLICHENFRTYPELVRHSTTMHQLSSSLVEEESGFAEGKADSSETIDPTLTFKTTESLPAVVNSTIAETCRRDSDVLTETRYPCHLCSSSFSKPGALKEHMNYAHIRCKAFLCNMCSAKFYVRSHLRSHMKVHSPCKEIVCPYCEKRFNYTSNMKSHVQLVHERDKIKKLACEFCARKFNTSSNLKQHIKAIHLHQLPYACSTCHAGFWTKTAVTSHKCSAQVPEQLSTLEPAEHDLPLHIVSQDSIS</sequence>
<dbReference type="Gene3D" id="3.30.160.60">
    <property type="entry name" value="Classic Zinc Finger"/>
    <property type="match status" value="4"/>
</dbReference>
<dbReference type="InterPro" id="IPR013087">
    <property type="entry name" value="Znf_C2H2_type"/>
</dbReference>
<keyword evidence="4 7" id="KW-0863">Zinc-finger</keyword>
<evidence type="ECO:0000256" key="7">
    <source>
        <dbReference type="PROSITE-ProRule" id="PRU00042"/>
    </source>
</evidence>
<dbReference type="SUPFAM" id="SSF57667">
    <property type="entry name" value="beta-beta-alpha zinc fingers"/>
    <property type="match status" value="3"/>
</dbReference>
<feature type="domain" description="C2H2-type" evidence="9">
    <location>
        <begin position="289"/>
        <end position="316"/>
    </location>
</feature>
<gene>
    <name evidence="10" type="ORF">NP493_1462g00030</name>
</gene>
<keyword evidence="3" id="KW-0677">Repeat</keyword>
<dbReference type="InterPro" id="IPR036236">
    <property type="entry name" value="Znf_C2H2_sf"/>
</dbReference>
<feature type="domain" description="C2H2-type" evidence="9">
    <location>
        <begin position="260"/>
        <end position="288"/>
    </location>
</feature>
<dbReference type="PANTHER" id="PTHR24394:SF29">
    <property type="entry name" value="MYONEURIN"/>
    <property type="match status" value="1"/>
</dbReference>
<proteinExistence type="predicted"/>
<keyword evidence="6" id="KW-0539">Nucleus</keyword>
<dbReference type="PANTHER" id="PTHR24394">
    <property type="entry name" value="ZINC FINGER PROTEIN"/>
    <property type="match status" value="1"/>
</dbReference>
<feature type="domain" description="C2H2-type" evidence="9">
    <location>
        <begin position="348"/>
        <end position="376"/>
    </location>
</feature>
<evidence type="ECO:0000259" key="9">
    <source>
        <dbReference type="PROSITE" id="PS50157"/>
    </source>
</evidence>
<protein>
    <recommendedName>
        <fullName evidence="9">C2H2-type domain-containing protein</fullName>
    </recommendedName>
</protein>
<evidence type="ECO:0000256" key="1">
    <source>
        <dbReference type="ARBA" id="ARBA00004123"/>
    </source>
</evidence>
<comment type="caution">
    <text evidence="10">The sequence shown here is derived from an EMBL/GenBank/DDBJ whole genome shotgun (WGS) entry which is preliminary data.</text>
</comment>
<evidence type="ECO:0000256" key="3">
    <source>
        <dbReference type="ARBA" id="ARBA00022737"/>
    </source>
</evidence>
<organism evidence="10 11">
    <name type="scientific">Ridgeia piscesae</name>
    <name type="common">Tubeworm</name>
    <dbReference type="NCBI Taxonomy" id="27915"/>
    <lineage>
        <taxon>Eukaryota</taxon>
        <taxon>Metazoa</taxon>
        <taxon>Spiralia</taxon>
        <taxon>Lophotrochozoa</taxon>
        <taxon>Annelida</taxon>
        <taxon>Polychaeta</taxon>
        <taxon>Sedentaria</taxon>
        <taxon>Canalipalpata</taxon>
        <taxon>Sabellida</taxon>
        <taxon>Siboglinidae</taxon>
        <taxon>Ridgeia</taxon>
    </lineage>
</organism>
<keyword evidence="5" id="KW-0862">Zinc</keyword>
<evidence type="ECO:0000256" key="6">
    <source>
        <dbReference type="ARBA" id="ARBA00023242"/>
    </source>
</evidence>
<feature type="compositionally biased region" description="Polar residues" evidence="8">
    <location>
        <begin position="155"/>
        <end position="173"/>
    </location>
</feature>
<feature type="region of interest" description="Disordered" evidence="8">
    <location>
        <begin position="136"/>
        <end position="173"/>
    </location>
</feature>
<evidence type="ECO:0000256" key="2">
    <source>
        <dbReference type="ARBA" id="ARBA00022723"/>
    </source>
</evidence>
<dbReference type="Proteomes" id="UP001209878">
    <property type="component" value="Unassembled WGS sequence"/>
</dbReference>
<dbReference type="Pfam" id="PF00096">
    <property type="entry name" value="zf-C2H2"/>
    <property type="match status" value="4"/>
</dbReference>
<keyword evidence="2" id="KW-0479">Metal-binding</keyword>
<accession>A0AAD9K1X2</accession>
<evidence type="ECO:0000256" key="8">
    <source>
        <dbReference type="SAM" id="MobiDB-lite"/>
    </source>
</evidence>
<evidence type="ECO:0000256" key="5">
    <source>
        <dbReference type="ARBA" id="ARBA00022833"/>
    </source>
</evidence>
<dbReference type="PROSITE" id="PS00028">
    <property type="entry name" value="ZINC_FINGER_C2H2_1"/>
    <property type="match status" value="4"/>
</dbReference>
<dbReference type="AlphaFoldDB" id="A0AAD9K1X2"/>
<comment type="subcellular location">
    <subcellularLocation>
        <location evidence="1">Nucleus</location>
    </subcellularLocation>
</comment>